<proteinExistence type="predicted"/>
<dbReference type="InterPro" id="IPR002591">
    <property type="entry name" value="Phosphodiest/P_Trfase"/>
</dbReference>
<keyword evidence="1" id="KW-0732">Signal</keyword>
<dbReference type="EMBL" id="JACSPQ010000006">
    <property type="protein sequence ID" value="MBD8002241.1"/>
    <property type="molecule type" value="Genomic_DNA"/>
</dbReference>
<organism evidence="2 3">
    <name type="scientific">Phocaeicola faecium</name>
    <dbReference type="NCBI Taxonomy" id="2762213"/>
    <lineage>
        <taxon>Bacteria</taxon>
        <taxon>Pseudomonadati</taxon>
        <taxon>Bacteroidota</taxon>
        <taxon>Bacteroidia</taxon>
        <taxon>Bacteroidales</taxon>
        <taxon>Bacteroidaceae</taxon>
        <taxon>Phocaeicola</taxon>
    </lineage>
</organism>
<keyword evidence="3" id="KW-1185">Reference proteome</keyword>
<dbReference type="CDD" id="cd00016">
    <property type="entry name" value="ALP_like"/>
    <property type="match status" value="1"/>
</dbReference>
<dbReference type="InterPro" id="IPR017850">
    <property type="entry name" value="Alkaline_phosphatase_core_sf"/>
</dbReference>
<dbReference type="PANTHER" id="PTHR10151:SF120">
    <property type="entry name" value="BIS(5'-ADENOSYL)-TRIPHOSPHATASE"/>
    <property type="match status" value="1"/>
</dbReference>
<dbReference type="Gene3D" id="3.40.720.10">
    <property type="entry name" value="Alkaline Phosphatase, subunit A"/>
    <property type="match status" value="1"/>
</dbReference>
<reference evidence="2 3" key="1">
    <citation type="submission" date="2020-08" db="EMBL/GenBank/DDBJ databases">
        <title>A Genomic Blueprint of the Chicken Gut Microbiome.</title>
        <authorList>
            <person name="Gilroy R."/>
            <person name="Ravi A."/>
            <person name="Getino M."/>
            <person name="Pursley I."/>
            <person name="Horton D.L."/>
            <person name="Alikhan N.-F."/>
            <person name="Baker D."/>
            <person name="Gharbi K."/>
            <person name="Hall N."/>
            <person name="Watson M."/>
            <person name="Adriaenssens E.M."/>
            <person name="Foster-Nyarko E."/>
            <person name="Jarju S."/>
            <person name="Secka A."/>
            <person name="Antonio M."/>
            <person name="Oren A."/>
            <person name="Chaudhuri R."/>
            <person name="La Ragione R.M."/>
            <person name="Hildebrand F."/>
            <person name="Pallen M.J."/>
        </authorList>
    </citation>
    <scope>NUCLEOTIDE SEQUENCE [LARGE SCALE GENOMIC DNA]</scope>
    <source>
        <strain evidence="2 3">Sa1YUN3</strain>
    </source>
</reference>
<feature type="signal peptide" evidence="1">
    <location>
        <begin position="1"/>
        <end position="20"/>
    </location>
</feature>
<name>A0ABR8VCW1_9BACT</name>
<evidence type="ECO:0000313" key="3">
    <source>
        <dbReference type="Proteomes" id="UP000616346"/>
    </source>
</evidence>
<accession>A0ABR8VCW1</accession>
<protein>
    <submittedName>
        <fullName evidence="2">Alkaline phosphatase</fullName>
    </submittedName>
</protein>
<dbReference type="RefSeq" id="WP_178255944.1">
    <property type="nucleotide sequence ID" value="NZ_JACSPQ010000006.1"/>
</dbReference>
<dbReference type="Proteomes" id="UP000616346">
    <property type="component" value="Unassembled WGS sequence"/>
</dbReference>
<dbReference type="Pfam" id="PF01663">
    <property type="entry name" value="Phosphodiest"/>
    <property type="match status" value="1"/>
</dbReference>
<gene>
    <name evidence="2" type="ORF">H9626_08440</name>
</gene>
<dbReference type="SUPFAM" id="SSF53649">
    <property type="entry name" value="Alkaline phosphatase-like"/>
    <property type="match status" value="1"/>
</dbReference>
<comment type="caution">
    <text evidence="2">The sequence shown here is derived from an EMBL/GenBank/DDBJ whole genome shotgun (WGS) entry which is preliminary data.</text>
</comment>
<feature type="chain" id="PRO_5046108872" evidence="1">
    <location>
        <begin position="21"/>
        <end position="299"/>
    </location>
</feature>
<evidence type="ECO:0000313" key="2">
    <source>
        <dbReference type="EMBL" id="MBD8002241.1"/>
    </source>
</evidence>
<sequence>MKKIILLLMALGCFFTTANASKWKAEHVVMIGIDGWGAYSVPKADIPTIKQLMDSGCYTLKKRSVLPSESAINWASMFNGAGTEMHGYTTWGSRTPEIPSMVVNERGIFPTIYSLMYEQCPQAETGCMFEWEGIKYLVDTLAISHVAQAMGYNEQPDQLCCMAETYIKEKKPNFVAVCFDQLDHVGHVDGHDTPAYYRMLNTLDGYVARIIAALKDAGIYDDTIIILTSDHGGINKGHGGITLAEMEIPFIIAGKNVKQGGAFQETMMQFDTASTIACIFGLKQPQAWIGRPMTQVFSK</sequence>
<dbReference type="PANTHER" id="PTHR10151">
    <property type="entry name" value="ECTONUCLEOTIDE PYROPHOSPHATASE/PHOSPHODIESTERASE"/>
    <property type="match status" value="1"/>
</dbReference>
<evidence type="ECO:0000256" key="1">
    <source>
        <dbReference type="SAM" id="SignalP"/>
    </source>
</evidence>